<evidence type="ECO:0000256" key="1">
    <source>
        <dbReference type="ARBA" id="ARBA00023157"/>
    </source>
</evidence>
<protein>
    <recommendedName>
        <fullName evidence="5">CUB domain-containing protein</fullName>
    </recommendedName>
</protein>
<dbReference type="WBParaSite" id="TREG1_117390.1">
    <property type="protein sequence ID" value="TREG1_117390.1"/>
    <property type="gene ID" value="TREG1_117390"/>
</dbReference>
<feature type="compositionally biased region" description="Basic and acidic residues" evidence="3">
    <location>
        <begin position="625"/>
        <end position="634"/>
    </location>
</feature>
<name>A0AA85IYT3_TRIRE</name>
<reference evidence="6" key="1">
    <citation type="submission" date="2022-06" db="EMBL/GenBank/DDBJ databases">
        <authorList>
            <person name="Berger JAMES D."/>
            <person name="Berger JAMES D."/>
        </authorList>
    </citation>
    <scope>NUCLEOTIDE SEQUENCE [LARGE SCALE GENOMIC DNA]</scope>
</reference>
<evidence type="ECO:0000256" key="2">
    <source>
        <dbReference type="PROSITE-ProRule" id="PRU00124"/>
    </source>
</evidence>
<dbReference type="PANTHER" id="PTHR47537:SF2">
    <property type="entry name" value="CUBILIN"/>
    <property type="match status" value="1"/>
</dbReference>
<feature type="region of interest" description="Disordered" evidence="3">
    <location>
        <begin position="119"/>
        <end position="142"/>
    </location>
</feature>
<dbReference type="WBParaSite" id="TREG1_117390.2">
    <property type="protein sequence ID" value="TREG1_117390.2"/>
    <property type="gene ID" value="TREG1_117390"/>
</dbReference>
<feature type="region of interest" description="Disordered" evidence="3">
    <location>
        <begin position="984"/>
        <end position="1026"/>
    </location>
</feature>
<keyword evidence="4" id="KW-0472">Membrane</keyword>
<evidence type="ECO:0000313" key="8">
    <source>
        <dbReference type="WBParaSite" id="TREG1_117390.2"/>
    </source>
</evidence>
<feature type="compositionally biased region" description="Polar residues" evidence="3">
    <location>
        <begin position="1011"/>
        <end position="1026"/>
    </location>
</feature>
<dbReference type="AlphaFoldDB" id="A0AA85IYT3"/>
<evidence type="ECO:0000256" key="4">
    <source>
        <dbReference type="SAM" id="Phobius"/>
    </source>
</evidence>
<dbReference type="FunFam" id="2.60.120.290:FF:000005">
    <property type="entry name" value="Procollagen C-endopeptidase enhancer 1"/>
    <property type="match status" value="1"/>
</dbReference>
<accession>A0AA85IYT3</accession>
<feature type="region of interest" description="Disordered" evidence="3">
    <location>
        <begin position="613"/>
        <end position="634"/>
    </location>
</feature>
<feature type="compositionally biased region" description="Polar residues" evidence="3">
    <location>
        <begin position="507"/>
        <end position="522"/>
    </location>
</feature>
<dbReference type="SUPFAM" id="SSF49854">
    <property type="entry name" value="Spermadhesin, CUB domain"/>
    <property type="match status" value="1"/>
</dbReference>
<dbReference type="SMART" id="SM00042">
    <property type="entry name" value="CUB"/>
    <property type="match status" value="1"/>
</dbReference>
<dbReference type="PROSITE" id="PS50068">
    <property type="entry name" value="LDLRA_2"/>
    <property type="match status" value="1"/>
</dbReference>
<dbReference type="Gene3D" id="2.60.120.290">
    <property type="entry name" value="Spermadhesin, CUB domain"/>
    <property type="match status" value="1"/>
</dbReference>
<evidence type="ECO:0000256" key="3">
    <source>
        <dbReference type="SAM" id="MobiDB-lite"/>
    </source>
</evidence>
<keyword evidence="6" id="KW-1185">Reference proteome</keyword>
<reference evidence="7 8" key="2">
    <citation type="submission" date="2023-11" db="UniProtKB">
        <authorList>
            <consortium name="WormBaseParasite"/>
        </authorList>
    </citation>
    <scope>IDENTIFICATION</scope>
</reference>
<feature type="compositionally biased region" description="Polar residues" evidence="3">
    <location>
        <begin position="532"/>
        <end position="547"/>
    </location>
</feature>
<evidence type="ECO:0000313" key="6">
    <source>
        <dbReference type="Proteomes" id="UP000050795"/>
    </source>
</evidence>
<dbReference type="PANTHER" id="PTHR47537">
    <property type="entry name" value="CUBILIN"/>
    <property type="match status" value="1"/>
</dbReference>
<feature type="disulfide bond" evidence="2">
    <location>
        <begin position="577"/>
        <end position="589"/>
    </location>
</feature>
<dbReference type="GO" id="GO:0005886">
    <property type="term" value="C:plasma membrane"/>
    <property type="evidence" value="ECO:0007669"/>
    <property type="project" value="TreeGrafter"/>
</dbReference>
<feature type="disulfide bond" evidence="2">
    <location>
        <begin position="584"/>
        <end position="602"/>
    </location>
</feature>
<dbReference type="InterPro" id="IPR035914">
    <property type="entry name" value="Sperma_CUB_dom_sf"/>
</dbReference>
<feature type="domain" description="CUB" evidence="5">
    <location>
        <begin position="169"/>
        <end position="293"/>
    </location>
</feature>
<feature type="region of interest" description="Disordered" evidence="3">
    <location>
        <begin position="503"/>
        <end position="548"/>
    </location>
</feature>
<dbReference type="CDD" id="cd00112">
    <property type="entry name" value="LDLa"/>
    <property type="match status" value="1"/>
</dbReference>
<dbReference type="InterPro" id="IPR036055">
    <property type="entry name" value="LDL_receptor-like_sf"/>
</dbReference>
<dbReference type="CDD" id="cd00041">
    <property type="entry name" value="CUB"/>
    <property type="match status" value="1"/>
</dbReference>
<dbReference type="SUPFAM" id="SSF57424">
    <property type="entry name" value="LDL receptor-like module"/>
    <property type="match status" value="1"/>
</dbReference>
<sequence>MFFIKIMLIKCRWCHQLINWKTTTTIIISYFKWIICMELLLILLNLNKADTNQPVINTTQNKNQYFSNDLYQYYYSNVSFNNQKRNLSQFELFSLINNTNQSVIRVKINPIEDIEMSKPRRIERRSHPVKSPPPEEVSTPDYTHPYQDEKCAEFIQSTEIKYVKDPSMLGGFFGMSGLPKRSVEYSFQTPNYPAPYPLDIECIKVIAAPTDQHRIILHFRGTFELEPESHCTTDFLEIRDGAFGFTTLLGRFCSKQVPDLGAGLISSGQYMWLRFRSDSTIAHRGFQAVYRFIQAGSRKSTDSVSHIQFQLNLQPGQTWDLTQQYILAKIKKLPSELQHLPLELALDIRSTNGTFIMLHIDHVKVPPAAAWSCKPEKPYTKQQLQKCLIGEPIVFGPGKNEENRVDGGESGLDKLSLQDPASIVDGKHTFFEVYSGKTISQFVPPCPKVTRFCDKVVDTVKLINNHGHARDIVIYHPRLIIRMVIASPQMKPDLLENIKTRREASQFHGNSSNTSLQKTLNTRQKRGKFPGSENSIINTNATGTSNIGHPDKIEEYMPEFDFVLTSLKRKPKGVQSCDEDWEPCDSEVCIPKTSWCDKVINCPQWQDEGAHCKEEDPDALGPDGRPLHDSGKSSYELRKEQEHLEAETERLAAQTLHLSILASLGLLLLIVTSTCIIMTFRRRRREQGRQMTKFTEETVQPSLKLNHRRVQRLNHVMSTGALLEADPYLKTQNNITTTNNNNNNNKLRPMFSLSNSSLTQDNQCSTDVVKHELKKPIKTSSSRNTNVWNSTDSMNAPLLWQRKHGDETKSSTNQISYHKNDLKTSLQNRFSKTTPTPPTTTTTISDKLVQKKNITDPLLISYNNNNINNDNINSNSRKYLGKFKSFQISTEHEIFECIPSQCVSNAITSITTLTTSTGTPSAVGGGGGGRTSSHANHLPSSMMISPLKGTTNILRGKPIHSSSSPGEMSTVPGIHVSHQISLGEQGGIQKRQPSEHHHQQQQQTRRIGNKIGSQSVMSSPKNRGNWVATSTLNKFDQNSPTSGTTKTDHDATHQRFYIDPSSPMIMPRNKLINRTQSWGGGLRYEHANLEDICCGDDDDDDDGEEHRRRCHSPRQSILHILSDSHSNRRQYLHAMKPTIPSAIPNVIYTL</sequence>
<dbReference type="InterPro" id="IPR000859">
    <property type="entry name" value="CUB_dom"/>
</dbReference>
<keyword evidence="1 2" id="KW-1015">Disulfide bond</keyword>
<dbReference type="InterPro" id="IPR053207">
    <property type="entry name" value="Non-NMDA_GluR_Accessory"/>
</dbReference>
<dbReference type="InterPro" id="IPR002172">
    <property type="entry name" value="LDrepeatLR_classA_rpt"/>
</dbReference>
<feature type="region of interest" description="Disordered" evidence="3">
    <location>
        <begin position="918"/>
        <end position="945"/>
    </location>
</feature>
<dbReference type="Proteomes" id="UP000050795">
    <property type="component" value="Unassembled WGS sequence"/>
</dbReference>
<proteinExistence type="predicted"/>
<dbReference type="Pfam" id="PF00431">
    <property type="entry name" value="CUB"/>
    <property type="match status" value="1"/>
</dbReference>
<dbReference type="PROSITE" id="PS01180">
    <property type="entry name" value="CUB"/>
    <property type="match status" value="1"/>
</dbReference>
<evidence type="ECO:0000313" key="7">
    <source>
        <dbReference type="WBParaSite" id="TREG1_117390.1"/>
    </source>
</evidence>
<organism evidence="6 8">
    <name type="scientific">Trichobilharzia regenti</name>
    <name type="common">Nasal bird schistosome</name>
    <dbReference type="NCBI Taxonomy" id="157069"/>
    <lineage>
        <taxon>Eukaryota</taxon>
        <taxon>Metazoa</taxon>
        <taxon>Spiralia</taxon>
        <taxon>Lophotrochozoa</taxon>
        <taxon>Platyhelminthes</taxon>
        <taxon>Trematoda</taxon>
        <taxon>Digenea</taxon>
        <taxon>Strigeidida</taxon>
        <taxon>Schistosomatoidea</taxon>
        <taxon>Schistosomatidae</taxon>
        <taxon>Trichobilharzia</taxon>
    </lineage>
</organism>
<feature type="compositionally biased region" description="Polar residues" evidence="3">
    <location>
        <begin position="934"/>
        <end position="945"/>
    </location>
</feature>
<keyword evidence="4" id="KW-0812">Transmembrane</keyword>
<keyword evidence="4" id="KW-1133">Transmembrane helix</keyword>
<feature type="transmembrane region" description="Helical" evidence="4">
    <location>
        <begin position="656"/>
        <end position="680"/>
    </location>
</feature>
<comment type="caution">
    <text evidence="2">Lacks conserved residue(s) required for the propagation of feature annotation.</text>
</comment>
<evidence type="ECO:0000259" key="5">
    <source>
        <dbReference type="PROSITE" id="PS01180"/>
    </source>
</evidence>